<reference evidence="1 2" key="1">
    <citation type="submission" date="2017-01" db="EMBL/GenBank/DDBJ databases">
        <authorList>
            <person name="Mah S.A."/>
            <person name="Swanson W.J."/>
            <person name="Moy G.W."/>
            <person name="Vacquier V.D."/>
        </authorList>
    </citation>
    <scope>NUCLEOTIDE SEQUENCE [LARGE SCALE GENOMIC DNA]</scope>
    <source>
        <strain evidence="1 2">DSM 45758</strain>
    </source>
</reference>
<dbReference type="EMBL" id="FTNF01000002">
    <property type="protein sequence ID" value="SIQ41530.1"/>
    <property type="molecule type" value="Genomic_DNA"/>
</dbReference>
<gene>
    <name evidence="1" type="ORF">SAMN05444858_102298</name>
</gene>
<dbReference type="OrthoDB" id="3873597at2"/>
<proteinExistence type="predicted"/>
<keyword evidence="2" id="KW-1185">Reference proteome</keyword>
<dbReference type="Proteomes" id="UP000186004">
    <property type="component" value="Unassembled WGS sequence"/>
</dbReference>
<organism evidence="1 2">
    <name type="scientific">Micromonospora avicenniae</name>
    <dbReference type="NCBI Taxonomy" id="1198245"/>
    <lineage>
        <taxon>Bacteria</taxon>
        <taxon>Bacillati</taxon>
        <taxon>Actinomycetota</taxon>
        <taxon>Actinomycetes</taxon>
        <taxon>Micromonosporales</taxon>
        <taxon>Micromonosporaceae</taxon>
        <taxon>Micromonospora</taxon>
    </lineage>
</organism>
<evidence type="ECO:0000313" key="2">
    <source>
        <dbReference type="Proteomes" id="UP000186004"/>
    </source>
</evidence>
<evidence type="ECO:0000313" key="1">
    <source>
        <dbReference type="EMBL" id="SIQ41530.1"/>
    </source>
</evidence>
<name>A0A1N6SKB4_9ACTN</name>
<dbReference type="STRING" id="1198245.SAMN05444858_102298"/>
<protein>
    <submittedName>
        <fullName evidence="1">Uncharacterized protein</fullName>
    </submittedName>
</protein>
<dbReference type="RefSeq" id="WP_076467910.1">
    <property type="nucleotide sequence ID" value="NZ_FTNF01000002.1"/>
</dbReference>
<sequence length="261" mass="26375">MAGHMVVGSAALAGLVRPASAPDPAGGHRVLPVAPELTGLLPNRGLRRGSTVAVAAGQPRHSGGASLVLALLAEASRGGSWCAVVGVPTFGAGAAAELGIALDRLALVPNPGPEWATVIAALLDGVDVVVTAVPASVSASVANRLAARARQRGSVLVPYGRWEGADVTLQVVRGAWEGLGPGRGRLRRREVTVSARGRGAAARPKEIKVWLPGDELTRVIPRTVASAVDRPAAGRLRPVASPGRTVAGVSRRGALTLVGPA</sequence>
<dbReference type="AlphaFoldDB" id="A0A1N6SKB4"/>
<accession>A0A1N6SKB4</accession>